<accession>L8JVL3</accession>
<sequence>MSEEIPSIKDLKLYYSHQQPSSCVEIFNDAANRFAQIILIRHGEPELERVLWYNRRKIITYSKKYDLVGVKPFEVGPICTENLENVKVYHSTLPRAQHTAELIFGSRFQMIPDSRFREFEKRIIPFLNIHLPLKFWTVVSRVLWYFGFNSREIENVKQAKLRTRANADFLAKEAQLHRTVMVVAHGFHNRYVSKYLRKNGWHLVRKGGRSYLGVNILATRVKQAISS</sequence>
<dbReference type="RefSeq" id="WP_009579787.1">
    <property type="nucleotide sequence ID" value="NZ_AMZN01000034.1"/>
</dbReference>
<protein>
    <recommendedName>
        <fullName evidence="3">Histidine phosphatase family protein</fullName>
    </recommendedName>
</protein>
<name>L8JVL3_9BACT</name>
<dbReference type="STRING" id="1237149.C900_02390"/>
<dbReference type="AlphaFoldDB" id="L8JVL3"/>
<evidence type="ECO:0000313" key="2">
    <source>
        <dbReference type="Proteomes" id="UP000011135"/>
    </source>
</evidence>
<evidence type="ECO:0008006" key="3">
    <source>
        <dbReference type="Google" id="ProtNLM"/>
    </source>
</evidence>
<dbReference type="Proteomes" id="UP000011135">
    <property type="component" value="Unassembled WGS sequence"/>
</dbReference>
<organism evidence="1 2">
    <name type="scientific">Fulvivirga imtechensis AK7</name>
    <dbReference type="NCBI Taxonomy" id="1237149"/>
    <lineage>
        <taxon>Bacteria</taxon>
        <taxon>Pseudomonadati</taxon>
        <taxon>Bacteroidota</taxon>
        <taxon>Cytophagia</taxon>
        <taxon>Cytophagales</taxon>
        <taxon>Fulvivirgaceae</taxon>
        <taxon>Fulvivirga</taxon>
    </lineage>
</organism>
<reference evidence="1 2" key="1">
    <citation type="submission" date="2012-12" db="EMBL/GenBank/DDBJ databases">
        <title>Genome assembly of Fulvivirga imtechensis AK7.</title>
        <authorList>
            <person name="Nupur N."/>
            <person name="Khatri I."/>
            <person name="Kumar R."/>
            <person name="Subramanian S."/>
            <person name="Pinnaka A."/>
        </authorList>
    </citation>
    <scope>NUCLEOTIDE SEQUENCE [LARGE SCALE GENOMIC DNA]</scope>
    <source>
        <strain evidence="1 2">AK7</strain>
    </source>
</reference>
<proteinExistence type="predicted"/>
<dbReference type="eggNOG" id="COG0406">
    <property type="taxonomic scope" value="Bacteria"/>
</dbReference>
<comment type="caution">
    <text evidence="1">The sequence shown here is derived from an EMBL/GenBank/DDBJ whole genome shotgun (WGS) entry which is preliminary data.</text>
</comment>
<dbReference type="EMBL" id="AMZN01000034">
    <property type="protein sequence ID" value="ELR71654.1"/>
    <property type="molecule type" value="Genomic_DNA"/>
</dbReference>
<dbReference type="InterPro" id="IPR029033">
    <property type="entry name" value="His_PPase_superfam"/>
</dbReference>
<dbReference type="Gene3D" id="3.40.50.1240">
    <property type="entry name" value="Phosphoglycerate mutase-like"/>
    <property type="match status" value="1"/>
</dbReference>
<evidence type="ECO:0000313" key="1">
    <source>
        <dbReference type="EMBL" id="ELR71654.1"/>
    </source>
</evidence>
<dbReference type="Pfam" id="PF00300">
    <property type="entry name" value="His_Phos_1"/>
    <property type="match status" value="1"/>
</dbReference>
<keyword evidence="2" id="KW-1185">Reference proteome</keyword>
<gene>
    <name evidence="1" type="ORF">C900_02390</name>
</gene>
<dbReference type="OrthoDB" id="892470at2"/>
<dbReference type="InterPro" id="IPR013078">
    <property type="entry name" value="His_Pase_superF_clade-1"/>
</dbReference>
<dbReference type="SUPFAM" id="SSF53254">
    <property type="entry name" value="Phosphoglycerate mutase-like"/>
    <property type="match status" value="1"/>
</dbReference>